<dbReference type="EMBL" id="MU267614">
    <property type="protein sequence ID" value="KAH7914405.1"/>
    <property type="molecule type" value="Genomic_DNA"/>
</dbReference>
<proteinExistence type="predicted"/>
<evidence type="ECO:0000313" key="1">
    <source>
        <dbReference type="EMBL" id="KAH7914405.1"/>
    </source>
</evidence>
<name>A0ACB8AMI8_9AGAM</name>
<evidence type="ECO:0000313" key="2">
    <source>
        <dbReference type="Proteomes" id="UP000790377"/>
    </source>
</evidence>
<gene>
    <name evidence="1" type="ORF">BJ138DRAFT_400246</name>
</gene>
<protein>
    <submittedName>
        <fullName evidence="1">Uncharacterized protein</fullName>
    </submittedName>
</protein>
<sequence length="402" mass="44280">MNTNQPCPSTSPVLYPAAPSLPRTQYCHWEWCRMTFVTHDQLVDHVVHDHVRNSKPTRKRDIALMRKLDAESIRSTGQTDSDLSLAGPRSSSQQHSPPRNLSSPDQVAMRAHILPISHSRSSVEPQVQIPSSPILDHSPSEMHSPSSFKNLTQFSSPAGSPSVLPLPQSPDLRGLVDRSLRRKHVTQKINSFDQIHRRSAATQNQTFQKAPLLPSSHSQSSSLSSQEVELQLAQVDDGDVSSAANRTRGLLDVNATPETHPGSLMEGEESVDTDGPNLQWPGSDDENDVMSATSPAARHRSLNNSSPRNLETSLPIPPRPHKTGTSRSRQFRSGSLDISPPGPFTPKLQSYGTTQQASRRSPREDMEVSQEDSQNSNNSVYSYPMVLQTQAPYQSQSSNTTQ</sequence>
<reference evidence="1" key="1">
    <citation type="journal article" date="2021" name="New Phytol.">
        <title>Evolutionary innovations through gain and loss of genes in the ectomycorrhizal Boletales.</title>
        <authorList>
            <person name="Wu G."/>
            <person name="Miyauchi S."/>
            <person name="Morin E."/>
            <person name="Kuo A."/>
            <person name="Drula E."/>
            <person name="Varga T."/>
            <person name="Kohler A."/>
            <person name="Feng B."/>
            <person name="Cao Y."/>
            <person name="Lipzen A."/>
            <person name="Daum C."/>
            <person name="Hundley H."/>
            <person name="Pangilinan J."/>
            <person name="Johnson J."/>
            <person name="Barry K."/>
            <person name="LaButti K."/>
            <person name="Ng V."/>
            <person name="Ahrendt S."/>
            <person name="Min B."/>
            <person name="Choi I.G."/>
            <person name="Park H."/>
            <person name="Plett J.M."/>
            <person name="Magnuson J."/>
            <person name="Spatafora J.W."/>
            <person name="Nagy L.G."/>
            <person name="Henrissat B."/>
            <person name="Grigoriev I.V."/>
            <person name="Yang Z.L."/>
            <person name="Xu J."/>
            <person name="Martin F.M."/>
        </authorList>
    </citation>
    <scope>NUCLEOTIDE SEQUENCE</scope>
    <source>
        <strain evidence="1">ATCC 28755</strain>
    </source>
</reference>
<dbReference type="Proteomes" id="UP000790377">
    <property type="component" value="Unassembled WGS sequence"/>
</dbReference>
<comment type="caution">
    <text evidence="1">The sequence shown here is derived from an EMBL/GenBank/DDBJ whole genome shotgun (WGS) entry which is preliminary data.</text>
</comment>
<organism evidence="1 2">
    <name type="scientific">Hygrophoropsis aurantiaca</name>
    <dbReference type="NCBI Taxonomy" id="72124"/>
    <lineage>
        <taxon>Eukaryota</taxon>
        <taxon>Fungi</taxon>
        <taxon>Dikarya</taxon>
        <taxon>Basidiomycota</taxon>
        <taxon>Agaricomycotina</taxon>
        <taxon>Agaricomycetes</taxon>
        <taxon>Agaricomycetidae</taxon>
        <taxon>Boletales</taxon>
        <taxon>Coniophorineae</taxon>
        <taxon>Hygrophoropsidaceae</taxon>
        <taxon>Hygrophoropsis</taxon>
    </lineage>
</organism>
<keyword evidence="2" id="KW-1185">Reference proteome</keyword>
<accession>A0ACB8AMI8</accession>